<gene>
    <name evidence="2" type="ORF">Klosneuvirus_6_107</name>
</gene>
<accession>A0A1V0SLD1</accession>
<name>A0A1V0SLD1_9VIRU</name>
<reference evidence="2" key="1">
    <citation type="journal article" date="2017" name="Science">
        <title>Giant viruses with an expanded complement of translation system components.</title>
        <authorList>
            <person name="Schulz F."/>
            <person name="Yutin N."/>
            <person name="Ivanova N.N."/>
            <person name="Ortega D.R."/>
            <person name="Lee T.K."/>
            <person name="Vierheilig J."/>
            <person name="Daims H."/>
            <person name="Horn M."/>
            <person name="Wagner M."/>
            <person name="Jensen G.J."/>
            <person name="Kyrpides N.C."/>
            <person name="Koonin E.V."/>
            <person name="Woyke T."/>
        </authorList>
    </citation>
    <scope>NUCLEOTIDE SEQUENCE</scope>
    <source>
        <strain evidence="2">KNV1</strain>
    </source>
</reference>
<feature type="coiled-coil region" evidence="1">
    <location>
        <begin position="6"/>
        <end position="42"/>
    </location>
</feature>
<keyword evidence="1" id="KW-0175">Coiled coil</keyword>
<dbReference type="EMBL" id="KY684113">
    <property type="protein sequence ID" value="ARF12545.1"/>
    <property type="molecule type" value="Genomic_DNA"/>
</dbReference>
<protein>
    <submittedName>
        <fullName evidence="2">Uncharacterized protein</fullName>
    </submittedName>
</protein>
<evidence type="ECO:0000256" key="1">
    <source>
        <dbReference type="SAM" id="Coils"/>
    </source>
</evidence>
<sequence>MSGFDIRDLRKKHAEQYAKVKEQEENEKKQQEELKRIETEQKMLHEIAYKNDFEDFINQLDTILVDVHSCHNILEMDLYVEAFKHQLEQNSKFLETEYCHQEIIQKMTDLINCVSQNSNSKFDITVKDSNTEAANRITNTIKQIMNLCKLNENNVNIELMDTSNDEEIAKKLHQENIDNQENIDYQENLDNQENQYDDDMEFHKFIPIHQRTMDDDLPDLMDDNEFTPIDVPSIPIPGPNSITIPKPAVANPEYYIGFDAIEDPELIQLAYFQNELMDD</sequence>
<proteinExistence type="predicted"/>
<evidence type="ECO:0000313" key="2">
    <source>
        <dbReference type="EMBL" id="ARF12545.1"/>
    </source>
</evidence>
<organism evidence="2">
    <name type="scientific">Klosneuvirus KNV1</name>
    <dbReference type="NCBI Taxonomy" id="1977640"/>
    <lineage>
        <taxon>Viruses</taxon>
        <taxon>Varidnaviria</taxon>
        <taxon>Bamfordvirae</taxon>
        <taxon>Nucleocytoviricota</taxon>
        <taxon>Megaviricetes</taxon>
        <taxon>Imitervirales</taxon>
        <taxon>Mimiviridae</taxon>
        <taxon>Klosneuvirinae</taxon>
        <taxon>Klosneuvirus</taxon>
    </lineage>
</organism>